<organism evidence="2 3">
    <name type="scientific">Solobacterium moorei</name>
    <dbReference type="NCBI Taxonomy" id="102148"/>
    <lineage>
        <taxon>Bacteria</taxon>
        <taxon>Bacillati</taxon>
        <taxon>Bacillota</taxon>
        <taxon>Erysipelotrichia</taxon>
        <taxon>Erysipelotrichales</taxon>
        <taxon>Erysipelotrichaceae</taxon>
        <taxon>Solobacterium</taxon>
    </lineage>
</organism>
<sequence>MKISEIKTHNICPFEVKDSRLRLLFSFFLHKAPTVDSRLAIKSKKYDVKWKSYIKNWKEKTYRFYSKQIPSENILTQYKLTETKEVGNKDRAFVCVKKGPTESDCECFIRHLRNSIAHGFVFMVAKKNRTYLFFEDYNKNKNRMAIILVSKSDLEKLKIEMERDT</sequence>
<dbReference type="EMBL" id="QRWX01000001">
    <property type="protein sequence ID" value="RGT57686.1"/>
    <property type="molecule type" value="Genomic_DNA"/>
</dbReference>
<evidence type="ECO:0000259" key="1">
    <source>
        <dbReference type="Pfam" id="PF18736"/>
    </source>
</evidence>
<evidence type="ECO:0000313" key="2">
    <source>
        <dbReference type="EMBL" id="RGT57686.1"/>
    </source>
</evidence>
<name>A0A412PHM8_9FIRM</name>
<dbReference type="InterPro" id="IPR041318">
    <property type="entry name" value="pEK499_p136"/>
</dbReference>
<dbReference type="Proteomes" id="UP000284731">
    <property type="component" value="Unassembled WGS sequence"/>
</dbReference>
<dbReference type="Pfam" id="PF18736">
    <property type="entry name" value="pEK499_p136"/>
    <property type="match status" value="1"/>
</dbReference>
<feature type="domain" description="pEK499-p136 HEPN" evidence="1">
    <location>
        <begin position="71"/>
        <end position="155"/>
    </location>
</feature>
<accession>A0A412PHM8</accession>
<evidence type="ECO:0000313" key="3">
    <source>
        <dbReference type="Proteomes" id="UP000284731"/>
    </source>
</evidence>
<dbReference type="RefSeq" id="WP_118764166.1">
    <property type="nucleotide sequence ID" value="NZ_CABJCF010000001.1"/>
</dbReference>
<proteinExistence type="predicted"/>
<reference evidence="2 3" key="1">
    <citation type="submission" date="2018-08" db="EMBL/GenBank/DDBJ databases">
        <title>A genome reference for cultivated species of the human gut microbiota.</title>
        <authorList>
            <person name="Zou Y."/>
            <person name="Xue W."/>
            <person name="Luo G."/>
        </authorList>
    </citation>
    <scope>NUCLEOTIDE SEQUENCE [LARGE SCALE GENOMIC DNA]</scope>
    <source>
        <strain evidence="2 3">AF18-46</strain>
    </source>
</reference>
<protein>
    <recommendedName>
        <fullName evidence="1">pEK499-p136 HEPN domain-containing protein</fullName>
    </recommendedName>
</protein>
<comment type="caution">
    <text evidence="2">The sequence shown here is derived from an EMBL/GenBank/DDBJ whole genome shotgun (WGS) entry which is preliminary data.</text>
</comment>
<dbReference type="AlphaFoldDB" id="A0A412PHM8"/>
<gene>
    <name evidence="2" type="ORF">DWX20_01170</name>
</gene>